<evidence type="ECO:0000256" key="4">
    <source>
        <dbReference type="ARBA" id="ARBA00015653"/>
    </source>
</evidence>
<feature type="compositionally biased region" description="Basic and acidic residues" evidence="14">
    <location>
        <begin position="747"/>
        <end position="765"/>
    </location>
</feature>
<dbReference type="Pfam" id="PF03517">
    <property type="entry name" value="Voldacs"/>
    <property type="match status" value="1"/>
</dbReference>
<evidence type="ECO:0000256" key="6">
    <source>
        <dbReference type="ARBA" id="ARBA00022723"/>
    </source>
</evidence>
<feature type="region of interest" description="Disordered" evidence="14">
    <location>
        <begin position="1274"/>
        <end position="1570"/>
    </location>
</feature>
<dbReference type="GO" id="GO:0005886">
    <property type="term" value="C:plasma membrane"/>
    <property type="evidence" value="ECO:0007669"/>
    <property type="project" value="InterPro"/>
</dbReference>
<dbReference type="GO" id="GO:0000387">
    <property type="term" value="P:spliceosomal snRNP assembly"/>
    <property type="evidence" value="ECO:0007669"/>
    <property type="project" value="InterPro"/>
</dbReference>
<evidence type="ECO:0000256" key="8">
    <source>
        <dbReference type="ARBA" id="ARBA00022833"/>
    </source>
</evidence>
<feature type="compositionally biased region" description="Basic and acidic residues" evidence="14">
    <location>
        <begin position="509"/>
        <end position="540"/>
    </location>
</feature>
<feature type="compositionally biased region" description="Basic and acidic residues" evidence="14">
    <location>
        <begin position="409"/>
        <end position="423"/>
    </location>
</feature>
<dbReference type="SMART" id="SM00249">
    <property type="entry name" value="PHD"/>
    <property type="match status" value="1"/>
</dbReference>
<keyword evidence="13" id="KW-0175">Coiled coil</keyword>
<dbReference type="SUPFAM" id="SSF57903">
    <property type="entry name" value="FYVE/PHD zinc finger"/>
    <property type="match status" value="1"/>
</dbReference>
<organism evidence="16 17">
    <name type="scientific">Ameiurus melas</name>
    <name type="common">Black bullhead</name>
    <name type="synonym">Silurus melas</name>
    <dbReference type="NCBI Taxonomy" id="219545"/>
    <lineage>
        <taxon>Eukaryota</taxon>
        <taxon>Metazoa</taxon>
        <taxon>Chordata</taxon>
        <taxon>Craniata</taxon>
        <taxon>Vertebrata</taxon>
        <taxon>Euteleostomi</taxon>
        <taxon>Actinopterygii</taxon>
        <taxon>Neopterygii</taxon>
        <taxon>Teleostei</taxon>
        <taxon>Ostariophysi</taxon>
        <taxon>Siluriformes</taxon>
        <taxon>Ictaluridae</taxon>
        <taxon>Ameiurus</taxon>
    </lineage>
</organism>
<dbReference type="PANTHER" id="PTHR14296:SF18">
    <property type="entry name" value="REMODELING AND SPACING FACTOR 1 ISOFORM X1"/>
    <property type="match status" value="1"/>
</dbReference>
<dbReference type="Pfam" id="PF00628">
    <property type="entry name" value="PHD"/>
    <property type="match status" value="1"/>
</dbReference>
<dbReference type="GO" id="GO:0006884">
    <property type="term" value="P:cell volume homeostasis"/>
    <property type="evidence" value="ECO:0007669"/>
    <property type="project" value="InterPro"/>
</dbReference>
<feature type="compositionally biased region" description="Low complexity" evidence="14">
    <location>
        <begin position="1081"/>
        <end position="1090"/>
    </location>
</feature>
<evidence type="ECO:0000256" key="12">
    <source>
        <dbReference type="PROSITE-ProRule" id="PRU00146"/>
    </source>
</evidence>
<dbReference type="GO" id="GO:0005829">
    <property type="term" value="C:cytosol"/>
    <property type="evidence" value="ECO:0007669"/>
    <property type="project" value="InterPro"/>
</dbReference>
<feature type="compositionally biased region" description="Polar residues" evidence="14">
    <location>
        <begin position="388"/>
        <end position="401"/>
    </location>
</feature>
<keyword evidence="17" id="KW-1185">Reference proteome</keyword>
<dbReference type="CDD" id="cd15543">
    <property type="entry name" value="PHD_RSF1"/>
    <property type="match status" value="1"/>
</dbReference>
<dbReference type="InterPro" id="IPR028938">
    <property type="entry name" value="Rsf1-like"/>
</dbReference>
<keyword evidence="7 12" id="KW-0863">Zinc-finger</keyword>
<feature type="compositionally biased region" description="Basic residues" evidence="14">
    <location>
        <begin position="918"/>
        <end position="928"/>
    </location>
</feature>
<feature type="compositionally biased region" description="Acidic residues" evidence="14">
    <location>
        <begin position="1384"/>
        <end position="1401"/>
    </location>
</feature>
<feature type="compositionally biased region" description="Basic and acidic residues" evidence="14">
    <location>
        <begin position="222"/>
        <end position="260"/>
    </location>
</feature>
<dbReference type="PANTHER" id="PTHR14296">
    <property type="entry name" value="REMODELING AND SPACING FACTOR 1"/>
    <property type="match status" value="1"/>
</dbReference>
<dbReference type="InterPro" id="IPR039924">
    <property type="entry name" value="ICln/Lot5/Saf5"/>
</dbReference>
<feature type="compositionally biased region" description="Basic and acidic residues" evidence="14">
    <location>
        <begin position="694"/>
        <end position="709"/>
    </location>
</feature>
<dbReference type="InterPro" id="IPR013083">
    <property type="entry name" value="Znf_RING/FYVE/PHD"/>
</dbReference>
<comment type="function">
    <text evidence="11">Involved in both the assembly of spliceosomal snRNPs and the methylation of Sm proteins. Chaperone that regulates the assembly of spliceosomal U1, U2, U4 and U5 small nuclear ribonucleoproteins (snRNPs), the building blocks of the spliceosome, and thereby plays an important role in the splicing of cellular pre-mRNAs. Most spliceosomal snRNPs contain a common set of Sm proteins SNRPB, SNRPD1, SNRPD2, SNRPD3, SNRPE, SNRPF and SNRPG that assemble in a heptameric protein ring on the Sm site of the small nuclear RNA to form the core snRNP (Sm core). In the cytosol, the Sm proteins SNRPD1, SNRPD2, SNRPE, SNRPF and SNRPG are trapped in an inactive 6S pICln-Sm complex by the chaperone CLNS1A that controls the assembly of the core snRNP. Dissociation by the SMN complex of CLNS1A from the trapped Sm proteins and their transfer to an SMN-Sm complex triggers the assembly of core snRNPs and their transport to the nucleus.</text>
</comment>
<evidence type="ECO:0000256" key="11">
    <source>
        <dbReference type="ARBA" id="ARBA00045890"/>
    </source>
</evidence>
<feature type="compositionally biased region" description="Basic residues" evidence="14">
    <location>
        <begin position="1014"/>
        <end position="1034"/>
    </location>
</feature>
<evidence type="ECO:0000256" key="5">
    <source>
        <dbReference type="ARBA" id="ARBA00022490"/>
    </source>
</evidence>
<feature type="compositionally biased region" description="Basic and acidic residues" evidence="14">
    <location>
        <begin position="638"/>
        <end position="652"/>
    </location>
</feature>
<feature type="compositionally biased region" description="Acidic residues" evidence="14">
    <location>
        <begin position="1503"/>
        <end position="1518"/>
    </location>
</feature>
<feature type="compositionally biased region" description="Basic and acidic residues" evidence="14">
    <location>
        <begin position="612"/>
        <end position="622"/>
    </location>
</feature>
<evidence type="ECO:0000256" key="9">
    <source>
        <dbReference type="ARBA" id="ARBA00023242"/>
    </source>
</evidence>
<keyword evidence="8" id="KW-0862">Zinc</keyword>
<dbReference type="Gene3D" id="2.30.29.30">
    <property type="entry name" value="Pleckstrin-homology domain (PH domain)/Phosphotyrosine-binding domain (PTB)"/>
    <property type="match status" value="1"/>
</dbReference>
<dbReference type="EMBL" id="JAAGNN010000012">
    <property type="protein sequence ID" value="KAF4082336.1"/>
    <property type="molecule type" value="Genomic_DNA"/>
</dbReference>
<evidence type="ECO:0000259" key="15">
    <source>
        <dbReference type="PROSITE" id="PS50016"/>
    </source>
</evidence>
<evidence type="ECO:0000313" key="17">
    <source>
        <dbReference type="Proteomes" id="UP000593565"/>
    </source>
</evidence>
<dbReference type="InterPro" id="IPR011011">
    <property type="entry name" value="Znf_FYVE_PHD"/>
</dbReference>
<feature type="compositionally biased region" description="Basic and acidic residues" evidence="14">
    <location>
        <begin position="324"/>
        <end position="341"/>
    </location>
</feature>
<evidence type="ECO:0000256" key="3">
    <source>
        <dbReference type="ARBA" id="ARBA00007054"/>
    </source>
</evidence>
<evidence type="ECO:0000256" key="7">
    <source>
        <dbReference type="ARBA" id="ARBA00022771"/>
    </source>
</evidence>
<dbReference type="Gene3D" id="3.30.40.10">
    <property type="entry name" value="Zinc/RING finger domain, C3HC4 (zinc finger)"/>
    <property type="match status" value="1"/>
</dbReference>
<feature type="compositionally biased region" description="Basic residues" evidence="14">
    <location>
        <begin position="1416"/>
        <end position="1425"/>
    </location>
</feature>
<protein>
    <recommendedName>
        <fullName evidence="4">Methylosome subunit pICln</fullName>
    </recommendedName>
    <alternativeName>
        <fullName evidence="10">Chloride conductance regulatory protein ICln</fullName>
    </alternativeName>
</protein>
<feature type="compositionally biased region" description="Basic residues" evidence="14">
    <location>
        <begin position="1361"/>
        <end position="1380"/>
    </location>
</feature>
<feature type="compositionally biased region" description="Basic and acidic residues" evidence="14">
    <location>
        <begin position="844"/>
        <end position="879"/>
    </location>
</feature>
<feature type="compositionally biased region" description="Basic and acidic residues" evidence="14">
    <location>
        <begin position="818"/>
        <end position="838"/>
    </location>
</feature>
<dbReference type="PROSITE" id="PS50016">
    <property type="entry name" value="ZF_PHD_2"/>
    <property type="match status" value="1"/>
</dbReference>
<keyword evidence="5" id="KW-0963">Cytoplasm</keyword>
<dbReference type="GO" id="GO:0034709">
    <property type="term" value="C:methylosome"/>
    <property type="evidence" value="ECO:0007669"/>
    <property type="project" value="InterPro"/>
</dbReference>
<feature type="compositionally biased region" description="Acidic residues" evidence="14">
    <location>
        <begin position="1321"/>
        <end position="1348"/>
    </location>
</feature>
<feature type="compositionally biased region" description="Acidic residues" evidence="14">
    <location>
        <begin position="1037"/>
        <end position="1063"/>
    </location>
</feature>
<comment type="similarity">
    <text evidence="3">Belongs to the pICln (TC 1.A.47) family.</text>
</comment>
<sequence length="1983" mass="222565">MAASAAAAGSSPGLCPSFAVICSFLERYGVLLDLPELSFPQLERYLQETSTVPQLLVDLHVKLLRKIGKSVSADRWEKYLVKMCQEFNTTWAWELEKKGYREMTVECKTGILKYLCEVQFDDNVKFKTAINEEDPDKMRLQPIGRDKDGLMYWFQLDQDHNVRVYVEEQDDLDGSSWKCIVRNRNDLAQILALLKTQIDPTLLVKKDQEEGSSSNSPNSETEENKKKEDDVSVKKDKDLEDEKSPKTEKDDPLEQIDSVKQEIAVGKEALRDKSAKDDVRSDKSVLVEGTVSKAVKEEPMEEDEVFNNTSKSTSKKNGGPLLSEHTKEVKKSSDEIQKALKNDQQAKIPLKKREMKRSEDFDTANCGSGGSSIIVRNPAVKEVRTASEENGLSRENLNGNVSPAVAVEGDAKASGDLQIKQKEPPTISKDQQADADVKETKKQLSDTKQEERHEERQQKEEATMDKSQTRTEESMEVVETAVAKGDQDTSPQVEEAAQTTEKSTGSEVIHLHTGSEKDDESAKMDVAKDCSKPLDKEAPEKSSVTKPIDQAETENETRTFKETPSERDTDQERELIKYESGQTDKKNDTALNENADAAKDDKTQMGTEAPVETERSTSEDSTKQQSTAHEQSELAVQKADKPRVSEETKSPVDETTSTTLKDSALLEGDKKPESGSTKQTEKQELPKEANIPVKENKESEPLNKGKELPEDSDVSNKMENTSPPKEDEQIDGCEKSTMCEETNTEPAAKESLKPVRDRTSDKTMSDGEGPDSVATQKESADQEQQDVLKKSEEPPSRAVSKTEEVVNQDKPMEVTSAHTKDNKVPTDNKDCDAEPKKEACRKKGMQDEHSVEESKASTEESSENREENGEQKSTSKKEANLIGESTEDQNRTKDKEKTKTGKGEADDHKEVPQEAIRLKIKVPAHRRRAELQREEGKGDSESEASEGRCLRRSPRICRPTAKLAEIQDRKVEKKQVTPSVAKEKEENEEKEGDENAVQKKPREKKVDQEGQAKPKGRRQRRVRWSRVRSQRKKKGSEEDDDNENDESSSEEEETEEDDSDEDYQVEKKKRRRNRNRERNSSDTSTSSSDDLPPNDDPCKHCGLPNHPELILLCDSCDSGYHTACLRPPLMIIPDGEWFCPPCQHKLLCDKLEEQLQNLDVALKKKERAERRKERLVYVGISVENIITPAQLEAEEEKQEEVVKEKKEVKKNKSWGRRSTRAKKYISYRFDEFDEAIEEAIEEDIKEAEGGGAGRGKDMANITGHRGKDMSAILLEEGKENGRPKRTNAGQRRKKRRRLNDLDSDSTMDEEESEEEFRLSDSSEEEEFVASDNDVDSEGEAPLFDDSDCGSDGQGPTTGFLSRRRSTKRWSARPRRRRRPKGYSDDEELEDTDEEEEEEEMVTEGSSEFSDSDLDMRRRRSHRSQKKQVNYCEATDSDGSQGSTNRDKAKKRRRLSSSESDASFHSMDSDKEDGKSKKQRAVLSEEESRKRRRRLSLKRRRESEDDDDSSDSDDSEEEERPVRKRVNRIDSDDSDEEEKKSTEKEAEDTVAKGVSPLDYNLELPPTNGQSPMKTLEGFISRPATGMANPALISQIGLKNSSAQQPVSIGANGLVPQEMAPQDEDEDDLLGVTDLVDYVCNSEQLGPWTPYSRLSVLQETVVILRILSSEQGTGVLKTPFCSPLRPVEAAARKALAWPSCQSPADRRTLTQRETCKPSRLNGLVQFDMQCLSKRPPVNFQNVSPPSEGVRHEEVDITAVLDGRRLGAGTLCVAESRVSWVDGSGVGFSLDYLSISLHAISRDLSVYPAEHLYVQVNSRHQEDSKDDEAKAEEDTDGSSDDDGDDDDDDHDDDDGAFTEIRFVPNDKGSLEKMFTAMSECQALHPDPDDSDSDFDGDEYDVEEAEQGQIDLPTYYSFEEGMSQLTMEGQATMQKLEGMLGQSSAQQCCMAGVRTEDGAAALDDDAKTDSGAFGVSGQFDDAEVDHW</sequence>
<comment type="subcellular location">
    <subcellularLocation>
        <location evidence="2">Cytoplasm</location>
    </subcellularLocation>
    <subcellularLocation>
        <location evidence="1">Nucleus</location>
    </subcellularLocation>
</comment>
<feature type="compositionally biased region" description="Basic and acidic residues" evidence="14">
    <location>
        <begin position="431"/>
        <end position="473"/>
    </location>
</feature>
<accession>A0A7J6AHY6</accession>
<feature type="compositionally biased region" description="Basic and acidic residues" evidence="14">
    <location>
        <begin position="888"/>
        <end position="912"/>
    </location>
</feature>
<dbReference type="PRINTS" id="PR01348">
    <property type="entry name" value="ICLNCHANNEL"/>
</dbReference>
<dbReference type="InterPro" id="IPR001965">
    <property type="entry name" value="Znf_PHD"/>
</dbReference>
<keyword evidence="9" id="KW-0539">Nucleus</keyword>
<dbReference type="GO" id="GO:0034715">
    <property type="term" value="C:pICln-Sm protein complex"/>
    <property type="evidence" value="ECO:0007669"/>
    <property type="project" value="InterPro"/>
</dbReference>
<dbReference type="Pfam" id="PF15612">
    <property type="entry name" value="WHIM1"/>
    <property type="match status" value="1"/>
</dbReference>
<reference evidence="16 17" key="1">
    <citation type="submission" date="2020-02" db="EMBL/GenBank/DDBJ databases">
        <title>A chromosome-scale genome assembly of the black bullhead catfish (Ameiurus melas).</title>
        <authorList>
            <person name="Wen M."/>
            <person name="Zham M."/>
            <person name="Cabau C."/>
            <person name="Klopp C."/>
            <person name="Donnadieu C."/>
            <person name="Roques C."/>
            <person name="Bouchez O."/>
            <person name="Lampietro C."/>
            <person name="Jouanno E."/>
            <person name="Herpin A."/>
            <person name="Louis A."/>
            <person name="Berthelot C."/>
            <person name="Parey E."/>
            <person name="Roest-Crollius H."/>
            <person name="Braasch I."/>
            <person name="Postlethwait J."/>
            <person name="Robinson-Rechavi M."/>
            <person name="Echchiki A."/>
            <person name="Begum T."/>
            <person name="Montfort J."/>
            <person name="Schartl M."/>
            <person name="Bobe J."/>
            <person name="Guiguen Y."/>
        </authorList>
    </citation>
    <scope>NUCLEOTIDE SEQUENCE [LARGE SCALE GENOMIC DNA]</scope>
    <source>
        <strain evidence="16">M_S1</strain>
        <tissue evidence="16">Blood</tissue>
    </source>
</reference>
<feature type="region of interest" description="Disordered" evidence="14">
    <location>
        <begin position="204"/>
        <end position="1094"/>
    </location>
</feature>
<feature type="compositionally biased region" description="Basic and acidic residues" evidence="14">
    <location>
        <begin position="268"/>
        <end position="285"/>
    </location>
</feature>
<gene>
    <name evidence="16" type="ORF">AMELA_G00150650</name>
</gene>
<feature type="compositionally biased region" description="Basic and acidic residues" evidence="14">
    <location>
        <begin position="667"/>
        <end position="687"/>
    </location>
</feature>
<evidence type="ECO:0000313" key="16">
    <source>
        <dbReference type="EMBL" id="KAF4082336.1"/>
    </source>
</evidence>
<dbReference type="InterPro" id="IPR019787">
    <property type="entry name" value="Znf_PHD-finger"/>
</dbReference>
<evidence type="ECO:0000256" key="2">
    <source>
        <dbReference type="ARBA" id="ARBA00004496"/>
    </source>
</evidence>
<dbReference type="PROSITE" id="PS01359">
    <property type="entry name" value="ZF_PHD_1"/>
    <property type="match status" value="1"/>
</dbReference>
<evidence type="ECO:0000256" key="13">
    <source>
        <dbReference type="SAM" id="Coils"/>
    </source>
</evidence>
<feature type="compositionally biased region" description="Basic and acidic residues" evidence="14">
    <location>
        <begin position="555"/>
        <end position="588"/>
    </location>
</feature>
<feature type="compositionally biased region" description="Basic and acidic residues" evidence="14">
    <location>
        <begin position="1526"/>
        <end position="1549"/>
    </location>
</feature>
<evidence type="ECO:0000256" key="14">
    <source>
        <dbReference type="SAM" id="MobiDB-lite"/>
    </source>
</evidence>
<evidence type="ECO:0000256" key="10">
    <source>
        <dbReference type="ARBA" id="ARBA00033090"/>
    </source>
</evidence>
<feature type="compositionally biased region" description="Basic and acidic residues" evidence="14">
    <location>
        <begin position="724"/>
        <end position="738"/>
    </location>
</feature>
<name>A0A7J6AHY6_AMEME</name>
<feature type="compositionally biased region" description="Basic residues" evidence="14">
    <location>
        <begin position="1489"/>
        <end position="1499"/>
    </location>
</feature>
<feature type="compositionally biased region" description="Polar residues" evidence="14">
    <location>
        <begin position="306"/>
        <end position="316"/>
    </location>
</feature>
<feature type="compositionally biased region" description="Acidic residues" evidence="14">
    <location>
        <begin position="1821"/>
        <end position="1853"/>
    </location>
</feature>
<feature type="region of interest" description="Disordered" evidence="14">
    <location>
        <begin position="1246"/>
        <end position="1265"/>
    </location>
</feature>
<feature type="domain" description="PHD-type" evidence="15">
    <location>
        <begin position="1095"/>
        <end position="1145"/>
    </location>
</feature>
<dbReference type="GO" id="GO:0045892">
    <property type="term" value="P:negative regulation of DNA-templated transcription"/>
    <property type="evidence" value="ECO:0007669"/>
    <property type="project" value="TreeGrafter"/>
</dbReference>
<dbReference type="GO" id="GO:0008270">
    <property type="term" value="F:zinc ion binding"/>
    <property type="evidence" value="ECO:0007669"/>
    <property type="project" value="UniProtKB-KW"/>
</dbReference>
<dbReference type="InterPro" id="IPR019786">
    <property type="entry name" value="Zinc_finger_PHD-type_CS"/>
</dbReference>
<dbReference type="InterPro" id="IPR028942">
    <property type="entry name" value="WHIM1_dom"/>
</dbReference>
<feature type="region of interest" description="Disordered" evidence="14">
    <location>
        <begin position="1960"/>
        <end position="1983"/>
    </location>
</feature>
<feature type="compositionally biased region" description="Acidic residues" evidence="14">
    <location>
        <begin position="1301"/>
        <end position="1314"/>
    </location>
</feature>
<dbReference type="InterPro" id="IPR003521">
    <property type="entry name" value="ICln"/>
</dbReference>
<dbReference type="GO" id="GO:0031213">
    <property type="term" value="C:RSF complex"/>
    <property type="evidence" value="ECO:0007669"/>
    <property type="project" value="InterPro"/>
</dbReference>
<dbReference type="Proteomes" id="UP000593565">
    <property type="component" value="Unassembled WGS sequence"/>
</dbReference>
<dbReference type="InterPro" id="IPR011993">
    <property type="entry name" value="PH-like_dom_sf"/>
</dbReference>
<dbReference type="GO" id="GO:0042393">
    <property type="term" value="F:histone binding"/>
    <property type="evidence" value="ECO:0007669"/>
    <property type="project" value="TreeGrafter"/>
</dbReference>
<keyword evidence="6" id="KW-0479">Metal-binding</keyword>
<feature type="compositionally biased region" description="Basic and acidic residues" evidence="14">
    <location>
        <begin position="1466"/>
        <end position="1475"/>
    </location>
</feature>
<feature type="compositionally biased region" description="Basic and acidic residues" evidence="14">
    <location>
        <begin position="786"/>
        <end position="804"/>
    </location>
</feature>
<feature type="coiled-coil region" evidence="13">
    <location>
        <begin position="1148"/>
        <end position="1211"/>
    </location>
</feature>
<dbReference type="GO" id="GO:0006821">
    <property type="term" value="P:chloride transport"/>
    <property type="evidence" value="ECO:0007669"/>
    <property type="project" value="InterPro"/>
</dbReference>
<comment type="caution">
    <text evidence="16">The sequence shown here is derived from an EMBL/GenBank/DDBJ whole genome shotgun (WGS) entry which is preliminary data.</text>
</comment>
<feature type="compositionally biased region" description="Basic and acidic residues" evidence="14">
    <location>
        <begin position="965"/>
        <end position="987"/>
    </location>
</feature>
<feature type="compositionally biased region" description="Polar residues" evidence="14">
    <location>
        <begin position="488"/>
        <end position="506"/>
    </location>
</feature>
<proteinExistence type="inferred from homology"/>
<feature type="region of interest" description="Disordered" evidence="14">
    <location>
        <begin position="1815"/>
        <end position="1859"/>
    </location>
</feature>
<evidence type="ECO:0000256" key="1">
    <source>
        <dbReference type="ARBA" id="ARBA00004123"/>
    </source>
</evidence>
<feature type="compositionally biased region" description="Basic and acidic residues" evidence="14">
    <location>
        <begin position="929"/>
        <end position="949"/>
    </location>
</feature>